<dbReference type="Proteomes" id="UP000236151">
    <property type="component" value="Unassembled WGS sequence"/>
</dbReference>
<dbReference type="AlphaFoldDB" id="A0A2K2FB59"/>
<sequence length="272" mass="30577">MNSLKIGDIVARKSYNADISFVIDRIEIGSNGKPVYILRGLLHRIQADTDDENDLIKQTYRSAIESMKRNVIMATRHVPQYRRSNPLLRYSPFRARAGKILHIDSSREFIDMCMQNYKKAGLHATSIHAEESRQPELIRGALERYRPDILVVTGHDGIKKGSVDLNSINSYRNSKYYIQSVKEARKYEPNDDKLCIFAGACQSYYEGIMNAGANFASSPGRILINALDPAIVAEKVALTSSRTFVTPEQISRITVSGADGIWGKKTRGHLKL</sequence>
<keyword evidence="2" id="KW-1185">Reference proteome</keyword>
<dbReference type="Pfam" id="PF05582">
    <property type="entry name" value="Peptidase_U57"/>
    <property type="match status" value="1"/>
</dbReference>
<accession>A0A2K2FB59</accession>
<comment type="caution">
    <text evidence="1">The sequence shown here is derived from an EMBL/GenBank/DDBJ whole genome shotgun (WGS) entry which is preliminary data.</text>
</comment>
<evidence type="ECO:0000313" key="1">
    <source>
        <dbReference type="EMBL" id="PNT97415.1"/>
    </source>
</evidence>
<dbReference type="RefSeq" id="WP_103082213.1">
    <property type="nucleotide sequence ID" value="NZ_CP021850.1"/>
</dbReference>
<organism evidence="1 2">
    <name type="scientific">Clostridium thermosuccinogenes</name>
    <dbReference type="NCBI Taxonomy" id="84032"/>
    <lineage>
        <taxon>Bacteria</taxon>
        <taxon>Bacillati</taxon>
        <taxon>Bacillota</taxon>
        <taxon>Clostridia</taxon>
        <taxon>Eubacteriales</taxon>
        <taxon>Clostridiaceae</taxon>
        <taxon>Clostridium</taxon>
    </lineage>
</organism>
<dbReference type="EMBL" id="NIOJ01000037">
    <property type="protein sequence ID" value="PNT97415.1"/>
    <property type="molecule type" value="Genomic_DNA"/>
</dbReference>
<dbReference type="InterPro" id="IPR008764">
    <property type="entry name" value="Peptidase_U57"/>
</dbReference>
<reference evidence="1 2" key="1">
    <citation type="submission" date="2017-06" db="EMBL/GenBank/DDBJ databases">
        <title>Investigating the central metabolism of Clostridium thermosuccinogenes.</title>
        <authorList>
            <person name="Koendjbiharie J.G."/>
            <person name="van Kranenburg R."/>
        </authorList>
    </citation>
    <scope>NUCLEOTIDE SEQUENCE [LARGE SCALE GENOMIC DNA]</scope>
    <source>
        <strain evidence="1 2">DSM 5806</strain>
    </source>
</reference>
<gene>
    <name evidence="1" type="ORF">CDQ84_13265</name>
</gene>
<dbReference type="KEGG" id="cthd:CDO33_20070"/>
<name>A0A2K2FB59_9CLOT</name>
<dbReference type="OrthoDB" id="9785306at2"/>
<evidence type="ECO:0000313" key="2">
    <source>
        <dbReference type="Proteomes" id="UP000236151"/>
    </source>
</evidence>
<proteinExistence type="predicted"/>
<protein>
    <submittedName>
        <fullName evidence="1">Sporulation peptidase YabG</fullName>
    </submittedName>
</protein>